<feature type="chain" id="PRO_5028100638" evidence="1">
    <location>
        <begin position="26"/>
        <end position="416"/>
    </location>
</feature>
<proteinExistence type="predicted"/>
<dbReference type="Gene3D" id="1.10.260.160">
    <property type="match status" value="1"/>
</dbReference>
<dbReference type="InterPro" id="IPR029058">
    <property type="entry name" value="AB_hydrolase_fold"/>
</dbReference>
<dbReference type="PANTHER" id="PTHR34853">
    <property type="match status" value="1"/>
</dbReference>
<dbReference type="AlphaFoldDB" id="A0A6S6T178"/>
<protein>
    <submittedName>
        <fullName evidence="2">Lysophospholipase (EC)</fullName>
        <ecNumber evidence="2">3.1.1.5</ecNumber>
    </submittedName>
</protein>
<dbReference type="Gene3D" id="3.40.50.1820">
    <property type="entry name" value="alpha/beta hydrolase"/>
    <property type="match status" value="1"/>
</dbReference>
<dbReference type="GO" id="GO:0004622">
    <property type="term" value="F:phosphatidylcholine lysophospholipase activity"/>
    <property type="evidence" value="ECO:0007669"/>
    <property type="project" value="UniProtKB-EC"/>
</dbReference>
<dbReference type="EMBL" id="CACVAU010000035">
    <property type="protein sequence ID" value="CAA6810515.1"/>
    <property type="molecule type" value="Genomic_DNA"/>
</dbReference>
<keyword evidence="2" id="KW-0378">Hydrolase</keyword>
<sequence>MKKIIKHIIMVVSLLLMVGCGDELAQPSNEQAKGGELLVNFSSVLMKKTLIEAKLADEETTVFGYKAYKVPYTTTNEEGEEVKVSGLFVIPTGLPTAAQSLGLSMVSDDHGTIFANSRAPSVSANNNGTPDGSAIILTALGGFATLQPDYIGFGDSVEHYHPFVLKDSLANATVDFIKQVKIFAVDNNITLNNQLFLTGYSEGGYAAMATLKKIEEETTGLTVSMTAPMAGPYAVKTMADAVLSTPKLAVPSFMANLGYAYAKANDQVLSTLINEPYASKLPTLLNGDINRTEIDAELTVATTGASGLFVQNFVSDYFTNESNWFKEAVIQNNVHTWVPTTSVKLVHCQGDDVIPYAISELTEGTMTAMGASSVSLVPVEQTLGLDYNVTHGACAVLAYKVTTGIFGQVRKASIGY</sequence>
<accession>A0A6S6T178</accession>
<evidence type="ECO:0000256" key="1">
    <source>
        <dbReference type="SAM" id="SignalP"/>
    </source>
</evidence>
<dbReference type="GO" id="GO:0016042">
    <property type="term" value="P:lipid catabolic process"/>
    <property type="evidence" value="ECO:0007669"/>
    <property type="project" value="InterPro"/>
</dbReference>
<dbReference type="SUPFAM" id="SSF53474">
    <property type="entry name" value="alpha/beta-Hydrolases"/>
    <property type="match status" value="1"/>
</dbReference>
<evidence type="ECO:0000313" key="2">
    <source>
        <dbReference type="EMBL" id="CAA6810515.1"/>
    </source>
</evidence>
<organism evidence="2">
    <name type="scientific">uncultured Sulfurovum sp</name>
    <dbReference type="NCBI Taxonomy" id="269237"/>
    <lineage>
        <taxon>Bacteria</taxon>
        <taxon>Pseudomonadati</taxon>
        <taxon>Campylobacterota</taxon>
        <taxon>Epsilonproteobacteria</taxon>
        <taxon>Campylobacterales</taxon>
        <taxon>Sulfurovaceae</taxon>
        <taxon>Sulfurovum</taxon>
        <taxon>environmental samples</taxon>
    </lineage>
</organism>
<feature type="signal peptide" evidence="1">
    <location>
        <begin position="1"/>
        <end position="25"/>
    </location>
</feature>
<dbReference type="PROSITE" id="PS51257">
    <property type="entry name" value="PROKAR_LIPOPROTEIN"/>
    <property type="match status" value="1"/>
</dbReference>
<reference evidence="2" key="1">
    <citation type="submission" date="2020-01" db="EMBL/GenBank/DDBJ databases">
        <authorList>
            <person name="Meier V. D."/>
            <person name="Meier V D."/>
        </authorList>
    </citation>
    <scope>NUCLEOTIDE SEQUENCE</scope>
    <source>
        <strain evidence="2">HLG_WM_MAG_05</strain>
    </source>
</reference>
<dbReference type="GO" id="GO:0004806">
    <property type="term" value="F:triacylglycerol lipase activity"/>
    <property type="evidence" value="ECO:0007669"/>
    <property type="project" value="InterPro"/>
</dbReference>
<dbReference type="PANTHER" id="PTHR34853:SF1">
    <property type="entry name" value="LIPASE 5"/>
    <property type="match status" value="1"/>
</dbReference>
<name>A0A6S6T178_9BACT</name>
<dbReference type="PIRSF" id="PIRSF029171">
    <property type="entry name" value="Esterase_LipA"/>
    <property type="match status" value="1"/>
</dbReference>
<keyword evidence="1" id="KW-0732">Signal</keyword>
<dbReference type="InterPro" id="IPR005152">
    <property type="entry name" value="Lipase_secreted"/>
</dbReference>
<gene>
    <name evidence="2" type="ORF">HELGO_WM14495</name>
</gene>
<dbReference type="EC" id="3.1.1.5" evidence="2"/>